<sequence>MTRDEIRSKVMQIAGEVFELEPQELQGDKHIIDELGATSVMRLEFIVMLERGFGLQFVPEEIEVAQNLDEVVGVVETFVRRKAS</sequence>
<feature type="domain" description="Carrier" evidence="1">
    <location>
        <begin position="1"/>
        <end position="79"/>
    </location>
</feature>
<reference evidence="3" key="1">
    <citation type="submission" date="2016-10" db="EMBL/GenBank/DDBJ databases">
        <authorList>
            <person name="Varghese N."/>
            <person name="Submissions S."/>
        </authorList>
    </citation>
    <scope>NUCLEOTIDE SEQUENCE [LARGE SCALE GENOMIC DNA]</scope>
    <source>
        <strain evidence="3">DSM 16858</strain>
    </source>
</reference>
<evidence type="ECO:0000313" key="3">
    <source>
        <dbReference type="Proteomes" id="UP000199181"/>
    </source>
</evidence>
<dbReference type="AlphaFoldDB" id="A0A1I0KLX4"/>
<dbReference type="EMBL" id="FOIJ01000012">
    <property type="protein sequence ID" value="SEU26011.1"/>
    <property type="molecule type" value="Genomic_DNA"/>
</dbReference>
<dbReference type="PROSITE" id="PS50075">
    <property type="entry name" value="CARRIER"/>
    <property type="match status" value="1"/>
</dbReference>
<protein>
    <submittedName>
        <fullName evidence="2">Acyl carrier protein</fullName>
    </submittedName>
</protein>
<evidence type="ECO:0000259" key="1">
    <source>
        <dbReference type="PROSITE" id="PS50075"/>
    </source>
</evidence>
<dbReference type="SUPFAM" id="SSF47336">
    <property type="entry name" value="ACP-like"/>
    <property type="match status" value="1"/>
</dbReference>
<keyword evidence="3" id="KW-1185">Reference proteome</keyword>
<accession>A0A1I0KLX4</accession>
<evidence type="ECO:0000313" key="2">
    <source>
        <dbReference type="EMBL" id="SEU26011.1"/>
    </source>
</evidence>
<dbReference type="Proteomes" id="UP000199181">
    <property type="component" value="Unassembled WGS sequence"/>
</dbReference>
<name>A0A1I0KLX4_9BACT</name>
<dbReference type="Gene3D" id="1.10.1200.10">
    <property type="entry name" value="ACP-like"/>
    <property type="match status" value="1"/>
</dbReference>
<dbReference type="InterPro" id="IPR009081">
    <property type="entry name" value="PP-bd_ACP"/>
</dbReference>
<gene>
    <name evidence="2" type="ORF">SAMN05443639_11228</name>
</gene>
<dbReference type="InterPro" id="IPR036736">
    <property type="entry name" value="ACP-like_sf"/>
</dbReference>
<proteinExistence type="predicted"/>
<dbReference type="RefSeq" id="WP_093523728.1">
    <property type="nucleotide sequence ID" value="NZ_FOIJ01000012.1"/>
</dbReference>
<dbReference type="Pfam" id="PF00550">
    <property type="entry name" value="PP-binding"/>
    <property type="match status" value="1"/>
</dbReference>
<organism evidence="2 3">
    <name type="scientific">Stigmatella erecta</name>
    <dbReference type="NCBI Taxonomy" id="83460"/>
    <lineage>
        <taxon>Bacteria</taxon>
        <taxon>Pseudomonadati</taxon>
        <taxon>Myxococcota</taxon>
        <taxon>Myxococcia</taxon>
        <taxon>Myxococcales</taxon>
        <taxon>Cystobacterineae</taxon>
        <taxon>Archangiaceae</taxon>
        <taxon>Stigmatella</taxon>
    </lineage>
</organism>